<organism evidence="1 2">
    <name type="scientific">Rhodococcus sacchari</name>
    <dbReference type="NCBI Taxonomy" id="2962047"/>
    <lineage>
        <taxon>Bacteria</taxon>
        <taxon>Bacillati</taxon>
        <taxon>Actinomycetota</taxon>
        <taxon>Actinomycetes</taxon>
        <taxon>Mycobacteriales</taxon>
        <taxon>Nocardiaceae</taxon>
        <taxon>Rhodococcus</taxon>
    </lineage>
</organism>
<reference evidence="1" key="1">
    <citation type="submission" date="2022-10" db="EMBL/GenBank/DDBJ databases">
        <title>Rhodococcus ferula Z13 complete genome.</title>
        <authorList>
            <person name="Long X."/>
            <person name="Zang M."/>
        </authorList>
    </citation>
    <scope>NUCLEOTIDE SEQUENCE</scope>
    <source>
        <strain evidence="1">Z13</strain>
    </source>
</reference>
<proteinExistence type="predicted"/>
<sequence length="277" mass="30650">MRIGELAQAAGTTVRAVRHYHRLGLMPEPARTPNGYRDYGLADLVRLLRIRWLAQSGLPLGSVATVLGGHFTEAGDRDAEDDLTADLESLLESADEQIRSLRVKRDALAAILERHRNGERLSPLPQPIVEAFDELVDSEDDPHTRALFERERDSWEMLALSGEASPEYLDGLETLLDDPDRRHALVTVYRRFGALTGRDPEEAADEIDAVAEGMAALFDESPLVADLFGPWSLEAATALDTDHEILAEFLPDPAQQAVAVAFVRRVAERTGREGTHR</sequence>
<dbReference type="Proteomes" id="UP001156484">
    <property type="component" value="Chromosome"/>
</dbReference>
<keyword evidence="1" id="KW-0238">DNA-binding</keyword>
<protein>
    <submittedName>
        <fullName evidence="1">MerR family DNA-binding transcriptional regulator</fullName>
    </submittedName>
</protein>
<gene>
    <name evidence="1" type="ORF">OED52_02505</name>
</gene>
<keyword evidence="2" id="KW-1185">Reference proteome</keyword>
<accession>A0ACD4DHI5</accession>
<dbReference type="EMBL" id="CP107551">
    <property type="protein sequence ID" value="UYP19462.1"/>
    <property type="molecule type" value="Genomic_DNA"/>
</dbReference>
<evidence type="ECO:0000313" key="2">
    <source>
        <dbReference type="Proteomes" id="UP001156484"/>
    </source>
</evidence>
<name>A0ACD4DHI5_9NOCA</name>
<evidence type="ECO:0000313" key="1">
    <source>
        <dbReference type="EMBL" id="UYP19462.1"/>
    </source>
</evidence>